<comment type="caution">
    <text evidence="2">The sequence shown here is derived from an EMBL/GenBank/DDBJ whole genome shotgun (WGS) entry which is preliminary data.</text>
</comment>
<dbReference type="InterPro" id="IPR015947">
    <property type="entry name" value="PUA-like_sf"/>
</dbReference>
<dbReference type="EMBL" id="BNDY01000002">
    <property type="protein sequence ID" value="GHI37084.1"/>
    <property type="molecule type" value="Genomic_DNA"/>
</dbReference>
<name>A0ABQ3QIH9_9ACTN</name>
<dbReference type="PANTHER" id="PTHR39203">
    <property type="entry name" value="CYTOPLASMIC PROTEIN-RELATED"/>
    <property type="match status" value="1"/>
</dbReference>
<dbReference type="InterPro" id="IPR009326">
    <property type="entry name" value="DUF984"/>
</dbReference>
<reference evidence="2" key="1">
    <citation type="submission" date="2024-05" db="EMBL/GenBank/DDBJ databases">
        <title>Whole genome shotgun sequence of Streptomyces violascens NBRC 12920.</title>
        <authorList>
            <person name="Komaki H."/>
            <person name="Tamura T."/>
        </authorList>
    </citation>
    <scope>NUCLEOTIDE SEQUENCE</scope>
    <source>
        <strain evidence="2">NBRC 12920</strain>
    </source>
</reference>
<dbReference type="Proteomes" id="UP001050808">
    <property type="component" value="Unassembled WGS sequence"/>
</dbReference>
<dbReference type="Pfam" id="PF04266">
    <property type="entry name" value="ASCH"/>
    <property type="match status" value="1"/>
</dbReference>
<keyword evidence="3" id="KW-1185">Reference proteome</keyword>
<organism evidence="2 3">
    <name type="scientific">Streptomyces violascens</name>
    <dbReference type="NCBI Taxonomy" id="67381"/>
    <lineage>
        <taxon>Bacteria</taxon>
        <taxon>Bacillati</taxon>
        <taxon>Actinomycetota</taxon>
        <taxon>Actinomycetes</taxon>
        <taxon>Kitasatosporales</taxon>
        <taxon>Streptomycetaceae</taxon>
        <taxon>Streptomyces</taxon>
    </lineage>
</organism>
<dbReference type="SMART" id="SM01022">
    <property type="entry name" value="ASCH"/>
    <property type="match status" value="1"/>
</dbReference>
<protein>
    <recommendedName>
        <fullName evidence="1">ASCH domain-containing protein</fullName>
    </recommendedName>
</protein>
<proteinExistence type="predicted"/>
<dbReference type="SUPFAM" id="SSF88697">
    <property type="entry name" value="PUA domain-like"/>
    <property type="match status" value="1"/>
</dbReference>
<evidence type="ECO:0000313" key="2">
    <source>
        <dbReference type="EMBL" id="GHI37084.1"/>
    </source>
</evidence>
<gene>
    <name evidence="2" type="ORF">Sviol_14920</name>
</gene>
<accession>A0ABQ3QIH9</accession>
<dbReference type="PIRSF" id="PIRSF021320">
    <property type="entry name" value="DUF984"/>
    <property type="match status" value="1"/>
</dbReference>
<dbReference type="RefSeq" id="WP_189962034.1">
    <property type="nucleotide sequence ID" value="NZ_BMUA01000004.1"/>
</dbReference>
<evidence type="ECO:0000259" key="1">
    <source>
        <dbReference type="SMART" id="SM01022"/>
    </source>
</evidence>
<dbReference type="Gene3D" id="3.10.400.10">
    <property type="entry name" value="Sulfate adenylyltransferase"/>
    <property type="match status" value="1"/>
</dbReference>
<sequence length="153" mass="16464">MSEQQSLPEFLLAFPGPLRDQLVSAVLSGAKTSTTGLLADYEHAGDPLPYVGERSRLIDSAGETVAVIEVTDVRVLPLAEVDLQHAIDEGEGDETLAGWRANHETFWRSPEMLEAVGDPSFEVTDETPVIATRFRLVERVGSPGGPQGTPGRP</sequence>
<feature type="domain" description="ASCH" evidence="1">
    <location>
        <begin position="12"/>
        <end position="138"/>
    </location>
</feature>
<dbReference type="InterPro" id="IPR007374">
    <property type="entry name" value="ASCH_domain"/>
</dbReference>
<evidence type="ECO:0000313" key="3">
    <source>
        <dbReference type="Proteomes" id="UP001050808"/>
    </source>
</evidence>
<dbReference type="PANTHER" id="PTHR39203:SF1">
    <property type="entry name" value="CYTOPLASMIC PROTEIN"/>
    <property type="match status" value="1"/>
</dbReference>